<dbReference type="Proteomes" id="UP000244248">
    <property type="component" value="Unassembled WGS sequence"/>
</dbReference>
<dbReference type="Pfam" id="PF11104">
    <property type="entry name" value="PilM_2"/>
    <property type="match status" value="1"/>
</dbReference>
<dbReference type="InterPro" id="IPR050696">
    <property type="entry name" value="FtsA/MreB"/>
</dbReference>
<dbReference type="AlphaFoldDB" id="A0A2T5MFE1"/>
<gene>
    <name evidence="2" type="ORF">CJD38_07955</name>
</gene>
<dbReference type="PANTHER" id="PTHR32432:SF3">
    <property type="entry name" value="ETHANOLAMINE UTILIZATION PROTEIN EUTJ"/>
    <property type="match status" value="1"/>
</dbReference>
<evidence type="ECO:0000313" key="2">
    <source>
        <dbReference type="EMBL" id="PTU31277.1"/>
    </source>
</evidence>
<dbReference type="RefSeq" id="WP_107939819.1">
    <property type="nucleotide sequence ID" value="NZ_QANS01000003.1"/>
</dbReference>
<dbReference type="CDD" id="cd24049">
    <property type="entry name" value="ASKHA_NBD_PilM"/>
    <property type="match status" value="1"/>
</dbReference>
<dbReference type="EMBL" id="QANS01000003">
    <property type="protein sequence ID" value="PTU31277.1"/>
    <property type="molecule type" value="Genomic_DNA"/>
</dbReference>
<dbReference type="SUPFAM" id="SSF53067">
    <property type="entry name" value="Actin-like ATPase domain"/>
    <property type="match status" value="2"/>
</dbReference>
<protein>
    <submittedName>
        <fullName evidence="2">Pilus assembly protein PilM</fullName>
    </submittedName>
</protein>
<dbReference type="InterPro" id="IPR003494">
    <property type="entry name" value="SHS2_FtsA"/>
</dbReference>
<dbReference type="OrthoDB" id="9773403at2"/>
<dbReference type="InterPro" id="IPR043129">
    <property type="entry name" value="ATPase_NBD"/>
</dbReference>
<organism evidence="2 3">
    <name type="scientific">Stenotrophobium rhamnosiphilum</name>
    <dbReference type="NCBI Taxonomy" id="2029166"/>
    <lineage>
        <taxon>Bacteria</taxon>
        <taxon>Pseudomonadati</taxon>
        <taxon>Pseudomonadota</taxon>
        <taxon>Gammaproteobacteria</taxon>
        <taxon>Nevskiales</taxon>
        <taxon>Nevskiaceae</taxon>
        <taxon>Stenotrophobium</taxon>
    </lineage>
</organism>
<sequence length="361" mass="39368">MSIMQSLLGGGSQTLIGLDISSSAVKLLELGKKGDKFQVETYAIEPLPPNAVNDKQIIDPKAVGEVIARAVNRAGSRAKHAAVAVAGASVITKIVQMPSNLSENDLEAQIKAEADQYIPYPIDEVNLDFQVIGKSEKMGDMVDVLLAACRKEQIEQRCAAVEIAGLKPMVVDIESYALENACQFLRYQMPDEGKDKTIAIVDIGSSNTSVLILHDMKTVYTRDQAFGGKQLTEDIMRHYGMSYEEALRAKRSGNLPETYNEEVLSHFLADMAQQVDRSLQFFFSAASQYSSVDQVILAGGCAHIPNVESYINQRLQIPTVVAKPFARMGVSSKAKPPMLAKDEGAMLIACGLAYRAFDEAR</sequence>
<dbReference type="GO" id="GO:0051301">
    <property type="term" value="P:cell division"/>
    <property type="evidence" value="ECO:0007669"/>
    <property type="project" value="InterPro"/>
</dbReference>
<accession>A0A2T5MFE1</accession>
<comment type="caution">
    <text evidence="2">The sequence shown here is derived from an EMBL/GenBank/DDBJ whole genome shotgun (WGS) entry which is preliminary data.</text>
</comment>
<reference evidence="2 3" key="1">
    <citation type="submission" date="2018-04" db="EMBL/GenBank/DDBJ databases">
        <title>Novel species isolated from glacier.</title>
        <authorList>
            <person name="Liu Q."/>
            <person name="Xin Y.-H."/>
        </authorList>
    </citation>
    <scope>NUCLEOTIDE SEQUENCE [LARGE SCALE GENOMIC DNA]</scope>
    <source>
        <strain evidence="2 3">GT1R17</strain>
    </source>
</reference>
<evidence type="ECO:0000313" key="3">
    <source>
        <dbReference type="Proteomes" id="UP000244248"/>
    </source>
</evidence>
<name>A0A2T5MFE1_9GAMM</name>
<feature type="domain" description="SHS2" evidence="1">
    <location>
        <begin position="15"/>
        <end position="182"/>
    </location>
</feature>
<evidence type="ECO:0000259" key="1">
    <source>
        <dbReference type="SMART" id="SM00842"/>
    </source>
</evidence>
<dbReference type="PANTHER" id="PTHR32432">
    <property type="entry name" value="CELL DIVISION PROTEIN FTSA-RELATED"/>
    <property type="match status" value="1"/>
</dbReference>
<keyword evidence="3" id="KW-1185">Reference proteome</keyword>
<dbReference type="SMART" id="SM00842">
    <property type="entry name" value="FtsA"/>
    <property type="match status" value="1"/>
</dbReference>
<dbReference type="NCBIfam" id="TIGR01175">
    <property type="entry name" value="pilM"/>
    <property type="match status" value="1"/>
</dbReference>
<dbReference type="InterPro" id="IPR005883">
    <property type="entry name" value="PilM"/>
</dbReference>
<dbReference type="Gene3D" id="3.30.1490.300">
    <property type="match status" value="1"/>
</dbReference>
<dbReference type="Gene3D" id="3.30.420.40">
    <property type="match status" value="2"/>
</dbReference>
<proteinExistence type="predicted"/>
<dbReference type="PIRSF" id="PIRSF019169">
    <property type="entry name" value="PilM"/>
    <property type="match status" value="1"/>
</dbReference>